<dbReference type="InterPro" id="IPR023996">
    <property type="entry name" value="TonB-dep_OMP_SusC/RagA"/>
</dbReference>
<keyword evidence="2 4" id="KW-0472">Membrane</keyword>
<evidence type="ECO:0000256" key="3">
    <source>
        <dbReference type="ARBA" id="ARBA00023237"/>
    </source>
</evidence>
<dbReference type="InterPro" id="IPR000531">
    <property type="entry name" value="Beta-barrel_TonB"/>
</dbReference>
<dbReference type="InterPro" id="IPR008969">
    <property type="entry name" value="CarboxyPept-like_regulatory"/>
</dbReference>
<evidence type="ECO:0000313" key="8">
    <source>
        <dbReference type="Proteomes" id="UP000316775"/>
    </source>
</evidence>
<comment type="caution">
    <text evidence="7">The sequence shown here is derived from an EMBL/GenBank/DDBJ whole genome shotgun (WGS) entry which is preliminary data.</text>
</comment>
<feature type="domain" description="TonB-dependent receptor plug" evidence="6">
    <location>
        <begin position="138"/>
        <end position="242"/>
    </location>
</feature>
<sequence>MVIMKYTIEINRMKNNIIKRTLFFFLTLFSICGYSQDGKKTSVKIQSVLVDEKDQPIKNALILLGDGLVETYTDAYGKFELEADAKNILLISANGYKAKTIKLDEKNVEDKIVLKTCPLFTGEEHVIELPANGQTTQRVLTGAISKIEGKQLESQPDVVFHNALQGRLSGLVTRMTTNGLGNNLPELYVRGLGRQDGNGALTIVDGIERPLEFLNAEEILSVEVLKDASSKILYGPRAANGVILVTTKRGRKNTQVIKGSVEYGVNMNTRMPKYLNSANYAKLYNEALANDGLAPIYSDQDIAGYAASTGVNDQRYPNIDHINYFLNTNAPLRKSNFEYSGGTDDSQYGVYLGYIGTNGIEKIGENVKQDRINIRGILDFDISKNLIGHIGGNGIIESRNWGKLSQDQVFSRINSERPNEFPFEIIDPNFQGEGASLGDEVIPPLGGSFENKQSLYGDLVYGGFQEYQFFYGQTNFGLDWDLKNLTKGLSVHTHLAFDNYQFHSADQINNPIRYALVYSEDINGLESVSYRKLNNRAIERNRTENSSSITRSLGWTHNLKYDRVFNKDHKLNLDLSYFYFLNQDNERRQHIRTSNTYLKTNYSFKNKFYGELTYALMGSNKFTDNHKMFLSHSVSAAWVLSEETFLKNSKLINFLKLKAGYGILGYDSATDFYLFDTRYSRNGTVSLGERNSGTAAARTGFDNFGNPNLQWEKSKEFNVGVEGLLFDNSIQLELNYFTQNRDNIIYNNPTSIFSGINGGLNSPLNLGEVLNCGIDGSVNWLKTFGDFKMNIGANFLISKNEVKATNQPNLPDQNLNQVGQSSDVIFGYVSNGLFKSQQEVDNAPFQTLSTYGVGNISYKDLNNDGIVNEQDRTVIGNNFPRASFGISLNTSYKGFGLSMLGTSELGVDMIKNNAYFRNSGQDKYSVLAEDRFHPINNPNGTEPILTTLTNANDNANSTFWLQSASFFRLKNVELSYTFSNDLWTVKKIRFYVRGTNLFVISDMKDLDPEVPNSGVINYPLFRTITGGVTLGF</sequence>
<dbReference type="InterPro" id="IPR012910">
    <property type="entry name" value="Plug_dom"/>
</dbReference>
<dbReference type="SUPFAM" id="SSF49464">
    <property type="entry name" value="Carboxypeptidase regulatory domain-like"/>
    <property type="match status" value="1"/>
</dbReference>
<keyword evidence="4" id="KW-0798">TonB box</keyword>
<gene>
    <name evidence="7" type="ORF">FFL01_23150</name>
</gene>
<comment type="similarity">
    <text evidence="4">Belongs to the TonB-dependent receptor family.</text>
</comment>
<protein>
    <submittedName>
        <fullName evidence="7">SusC/RagA family TonB-linked outer membrane protein</fullName>
    </submittedName>
</protein>
<organism evidence="7 8">
    <name type="scientific">Flavobacterium flevense</name>
    <dbReference type="NCBI Taxonomy" id="983"/>
    <lineage>
        <taxon>Bacteria</taxon>
        <taxon>Pseudomonadati</taxon>
        <taxon>Bacteroidota</taxon>
        <taxon>Flavobacteriia</taxon>
        <taxon>Flavobacteriales</taxon>
        <taxon>Flavobacteriaceae</taxon>
        <taxon>Flavobacterium</taxon>
    </lineage>
</organism>
<dbReference type="AlphaFoldDB" id="A0A4Y4AXD6"/>
<dbReference type="EMBL" id="BJNP01000025">
    <property type="protein sequence ID" value="GEC72776.1"/>
    <property type="molecule type" value="Genomic_DNA"/>
</dbReference>
<proteinExistence type="inferred from homology"/>
<evidence type="ECO:0000313" key="7">
    <source>
        <dbReference type="EMBL" id="GEC72776.1"/>
    </source>
</evidence>
<name>A0A4Y4AXD6_9FLAO</name>
<dbReference type="Proteomes" id="UP000316775">
    <property type="component" value="Unassembled WGS sequence"/>
</dbReference>
<dbReference type="Pfam" id="PF07715">
    <property type="entry name" value="Plug"/>
    <property type="match status" value="1"/>
</dbReference>
<dbReference type="Pfam" id="PF00593">
    <property type="entry name" value="TonB_dep_Rec_b-barrel"/>
    <property type="match status" value="1"/>
</dbReference>
<dbReference type="Gene3D" id="2.170.130.10">
    <property type="entry name" value="TonB-dependent receptor, plug domain"/>
    <property type="match status" value="1"/>
</dbReference>
<dbReference type="OrthoDB" id="9768177at2"/>
<dbReference type="STRING" id="983.SAMN05443543_11528"/>
<evidence type="ECO:0000259" key="6">
    <source>
        <dbReference type="Pfam" id="PF07715"/>
    </source>
</evidence>
<keyword evidence="8" id="KW-1185">Reference proteome</keyword>
<evidence type="ECO:0000256" key="4">
    <source>
        <dbReference type="RuleBase" id="RU003357"/>
    </source>
</evidence>
<accession>A0A4Y4AXD6</accession>
<dbReference type="InterPro" id="IPR037066">
    <property type="entry name" value="Plug_dom_sf"/>
</dbReference>
<keyword evidence="3" id="KW-0998">Cell outer membrane</keyword>
<evidence type="ECO:0000259" key="5">
    <source>
        <dbReference type="Pfam" id="PF00593"/>
    </source>
</evidence>
<dbReference type="InterPro" id="IPR036942">
    <property type="entry name" value="Beta-barrel_TonB_sf"/>
</dbReference>
<reference evidence="7 8" key="1">
    <citation type="submission" date="2019-06" db="EMBL/GenBank/DDBJ databases">
        <title>Whole genome shotgun sequence of Flavobacterium flevense NBRC 14960.</title>
        <authorList>
            <person name="Hosoyama A."/>
            <person name="Uohara A."/>
            <person name="Ohji S."/>
            <person name="Ichikawa N."/>
        </authorList>
    </citation>
    <scope>NUCLEOTIDE SEQUENCE [LARGE SCALE GENOMIC DNA]</scope>
    <source>
        <strain evidence="7 8">NBRC 14960</strain>
    </source>
</reference>
<dbReference type="NCBIfam" id="TIGR04056">
    <property type="entry name" value="OMP_RagA_SusC"/>
    <property type="match status" value="1"/>
</dbReference>
<evidence type="ECO:0000256" key="2">
    <source>
        <dbReference type="ARBA" id="ARBA00023136"/>
    </source>
</evidence>
<feature type="domain" description="TonB-dependent receptor-like beta-barrel" evidence="5">
    <location>
        <begin position="451"/>
        <end position="997"/>
    </location>
</feature>
<dbReference type="SUPFAM" id="SSF56935">
    <property type="entry name" value="Porins"/>
    <property type="match status" value="1"/>
</dbReference>
<evidence type="ECO:0000256" key="1">
    <source>
        <dbReference type="ARBA" id="ARBA00004442"/>
    </source>
</evidence>
<comment type="subcellular location">
    <subcellularLocation>
        <location evidence="1 4">Cell outer membrane</location>
    </subcellularLocation>
</comment>
<dbReference type="Gene3D" id="2.40.170.20">
    <property type="entry name" value="TonB-dependent receptor, beta-barrel domain"/>
    <property type="match status" value="1"/>
</dbReference>
<dbReference type="GO" id="GO:0009279">
    <property type="term" value="C:cell outer membrane"/>
    <property type="evidence" value="ECO:0007669"/>
    <property type="project" value="UniProtKB-SubCell"/>
</dbReference>